<dbReference type="EMBL" id="PDDV01000008">
    <property type="protein sequence ID" value="PEH74162.1"/>
    <property type="molecule type" value="Genomic_DNA"/>
</dbReference>
<sequence length="150" mass="16060">MFSGTPIEYQDEPITNDGFWPDLNVAQFQEARSIPADLSVTTVVEALLAAVAEINVSLAPVKARYQGEGYARAERVPGPSCAGVNQVVAQYKKAVFARAKADLLGEFASIGRQKTSPGQESDETRNNLLAEAAMVIRNLLGVPRVGVSII</sequence>
<name>A0A2A7U6X3_EDWTA</name>
<proteinExistence type="predicted"/>
<dbReference type="RefSeq" id="WP_097364160.1">
    <property type="nucleotide sequence ID" value="NZ_AP028090.1"/>
</dbReference>
<evidence type="ECO:0000313" key="1">
    <source>
        <dbReference type="EMBL" id="PEH74162.1"/>
    </source>
</evidence>
<dbReference type="Proteomes" id="UP000219788">
    <property type="component" value="Unassembled WGS sequence"/>
</dbReference>
<evidence type="ECO:0000313" key="2">
    <source>
        <dbReference type="Proteomes" id="UP000219788"/>
    </source>
</evidence>
<dbReference type="Pfam" id="PF05926">
    <property type="entry name" value="Phage_GPL"/>
    <property type="match status" value="1"/>
</dbReference>
<dbReference type="AlphaFoldDB" id="A0A2A7U6X3"/>
<reference evidence="2" key="1">
    <citation type="submission" date="2017-09" db="EMBL/GenBank/DDBJ databases">
        <title>FDA dAtabase for Regulatory Grade micrObial Sequences (FDA-ARGOS): Supporting development and validation of Infectious Disease Dx tests.</title>
        <authorList>
            <person name="Goldberg B."/>
            <person name="Campos J."/>
            <person name="Tallon L."/>
            <person name="Sadzewicz L."/>
            <person name="Ott S."/>
            <person name="Zhao X."/>
            <person name="Nagaraj S."/>
            <person name="Vavikolanu K."/>
            <person name="Aluvathingal J."/>
            <person name="Nadendla S."/>
            <person name="Geyer C."/>
            <person name="Sichtig H."/>
        </authorList>
    </citation>
    <scope>NUCLEOTIDE SEQUENCE [LARGE SCALE GENOMIC DNA]</scope>
    <source>
        <strain evidence="2">FDAARGOS_370</strain>
    </source>
</reference>
<gene>
    <name evidence="1" type="ORF">CRM76_01765</name>
</gene>
<comment type="caution">
    <text evidence="1">The sequence shown here is derived from an EMBL/GenBank/DDBJ whole genome shotgun (WGS) entry which is preliminary data.</text>
</comment>
<protein>
    <submittedName>
        <fullName evidence="1">Head completion protein</fullName>
    </submittedName>
</protein>
<organism evidence="1 2">
    <name type="scientific">Edwardsiella tarda</name>
    <dbReference type="NCBI Taxonomy" id="636"/>
    <lineage>
        <taxon>Bacteria</taxon>
        <taxon>Pseudomonadati</taxon>
        <taxon>Pseudomonadota</taxon>
        <taxon>Gammaproteobacteria</taxon>
        <taxon>Enterobacterales</taxon>
        <taxon>Hafniaceae</taxon>
        <taxon>Edwardsiella</taxon>
    </lineage>
</organism>
<accession>A0A2A7U6X3</accession>
<dbReference type="InterPro" id="IPR009225">
    <property type="entry name" value="Phage_head_completion_GpL"/>
</dbReference>